<accession>A0A2N7XAJ0</accession>
<comment type="caution">
    <text evidence="1">The sequence shown here is derived from an EMBL/GenBank/DDBJ whole genome shotgun (WGS) entry which is preliminary data.</text>
</comment>
<name>A0A2N7XAJ0_9BURK</name>
<evidence type="ECO:0000313" key="1">
    <source>
        <dbReference type="EMBL" id="PMS38475.1"/>
    </source>
</evidence>
<dbReference type="Proteomes" id="UP000235777">
    <property type="component" value="Unassembled WGS sequence"/>
</dbReference>
<dbReference type="STRING" id="863227.GCA_000373005_01080"/>
<dbReference type="RefSeq" id="WP_018439611.1">
    <property type="nucleotide sequence ID" value="NZ_KB890165.1"/>
</dbReference>
<evidence type="ECO:0000313" key="2">
    <source>
        <dbReference type="Proteomes" id="UP000235777"/>
    </source>
</evidence>
<dbReference type="OrthoDB" id="9132956at2"/>
<sequence>MKLEIRTEATTDAVRAEVAAAFDATPFQRAKTDTSGGRVDAVECLNGAVFYRVLEDGKPAAFFVVRVDEGNGRKEARITLAHGRAGFDLVAVVLPIIEALFSWCDAVSLQTRRRGLMKKLHAAGYATAAVTLRKDLK</sequence>
<dbReference type="AlphaFoldDB" id="A0A2N7XAJ0"/>
<reference evidence="1 2" key="1">
    <citation type="submission" date="2018-01" db="EMBL/GenBank/DDBJ databases">
        <title>Whole genome analyses suggest that Burkholderia sensu lato contains two further novel genera in the rhizoxinica-symbiotica group Mycetohabitans gen. nov., and Trinickia gen. nov.: implications for the evolution of diazotrophy and nodulation in the Burkholderiaceae.</title>
        <authorList>
            <person name="Estrada-de los Santos P."/>
            <person name="Palmer M."/>
            <person name="Chavez-Ramirez B."/>
            <person name="Beukes C."/>
            <person name="Steenkamp E.T."/>
            <person name="Hirsch A.M."/>
            <person name="Manyaka P."/>
            <person name="Maluk M."/>
            <person name="Lafos M."/>
            <person name="Crook M."/>
            <person name="Gross E."/>
            <person name="Simon M.F."/>
            <person name="Bueno dos Reis Junior F."/>
            <person name="Poole P.S."/>
            <person name="Venter S.N."/>
            <person name="James E.K."/>
        </authorList>
    </citation>
    <scope>NUCLEOTIDE SEQUENCE [LARGE SCALE GENOMIC DNA]</scope>
    <source>
        <strain evidence="1 2">JPY 581</strain>
    </source>
</reference>
<evidence type="ECO:0008006" key="3">
    <source>
        <dbReference type="Google" id="ProtNLM"/>
    </source>
</evidence>
<dbReference type="EMBL" id="PNYC01000001">
    <property type="protein sequence ID" value="PMS38475.1"/>
    <property type="molecule type" value="Genomic_DNA"/>
</dbReference>
<protein>
    <recommendedName>
        <fullName evidence="3">N-acetyltransferase</fullName>
    </recommendedName>
</protein>
<gene>
    <name evidence="1" type="ORF">C0Z20_00900</name>
</gene>
<proteinExistence type="predicted"/>
<keyword evidence="2" id="KW-1185">Reference proteome</keyword>
<organism evidence="1 2">
    <name type="scientific">Trinickia symbiotica</name>
    <dbReference type="NCBI Taxonomy" id="863227"/>
    <lineage>
        <taxon>Bacteria</taxon>
        <taxon>Pseudomonadati</taxon>
        <taxon>Pseudomonadota</taxon>
        <taxon>Betaproteobacteria</taxon>
        <taxon>Burkholderiales</taxon>
        <taxon>Burkholderiaceae</taxon>
        <taxon>Trinickia</taxon>
    </lineage>
</organism>